<evidence type="ECO:0000313" key="9">
    <source>
        <dbReference type="EMBL" id="CAK9873697.1"/>
    </source>
</evidence>
<keyword evidence="5" id="KW-0040">ANK repeat</keyword>
<dbReference type="Gene3D" id="1.25.40.20">
    <property type="entry name" value="Ankyrin repeat-containing domain"/>
    <property type="match status" value="3"/>
</dbReference>
<dbReference type="Pfam" id="PF12796">
    <property type="entry name" value="Ank_2"/>
    <property type="match status" value="1"/>
</dbReference>
<dbReference type="PANTHER" id="PTHR24186:SF38">
    <property type="entry name" value="ANKYRIN REPEAT FAMILY PROTEIN"/>
    <property type="match status" value="1"/>
</dbReference>
<feature type="transmembrane region" description="Helical" evidence="7">
    <location>
        <begin position="681"/>
        <end position="700"/>
    </location>
</feature>
<accession>A0ABP1BE96</accession>
<dbReference type="InterPro" id="IPR026961">
    <property type="entry name" value="PGG_dom"/>
</dbReference>
<keyword evidence="6 7" id="KW-0472">Membrane</keyword>
<name>A0ABP1BE96_9BRYO</name>
<proteinExistence type="predicted"/>
<keyword evidence="3" id="KW-0677">Repeat</keyword>
<evidence type="ECO:0000259" key="8">
    <source>
        <dbReference type="Pfam" id="PF13962"/>
    </source>
</evidence>
<organism evidence="9 10">
    <name type="scientific">Sphagnum jensenii</name>
    <dbReference type="NCBI Taxonomy" id="128206"/>
    <lineage>
        <taxon>Eukaryota</taxon>
        <taxon>Viridiplantae</taxon>
        <taxon>Streptophyta</taxon>
        <taxon>Embryophyta</taxon>
        <taxon>Bryophyta</taxon>
        <taxon>Sphagnophytina</taxon>
        <taxon>Sphagnopsida</taxon>
        <taxon>Sphagnales</taxon>
        <taxon>Sphagnaceae</taxon>
        <taxon>Sphagnum</taxon>
    </lineage>
</organism>
<dbReference type="Proteomes" id="UP001497522">
    <property type="component" value="Chromosome 3"/>
</dbReference>
<evidence type="ECO:0000256" key="4">
    <source>
        <dbReference type="ARBA" id="ARBA00022989"/>
    </source>
</evidence>
<keyword evidence="10" id="KW-1185">Reference proteome</keyword>
<dbReference type="SUPFAM" id="SSF48403">
    <property type="entry name" value="Ankyrin repeat"/>
    <property type="match status" value="1"/>
</dbReference>
<evidence type="ECO:0000256" key="7">
    <source>
        <dbReference type="SAM" id="Phobius"/>
    </source>
</evidence>
<reference evidence="9" key="1">
    <citation type="submission" date="2024-03" db="EMBL/GenBank/DDBJ databases">
        <authorList>
            <consortium name="ELIXIR-Norway"/>
            <consortium name="Elixir Norway"/>
        </authorList>
    </citation>
    <scope>NUCLEOTIDE SEQUENCE</scope>
</reference>
<dbReference type="SMART" id="SM00248">
    <property type="entry name" value="ANK"/>
    <property type="match status" value="6"/>
</dbReference>
<keyword evidence="2 7" id="KW-0812">Transmembrane</keyword>
<gene>
    <name evidence="9" type="ORF">CSSPJE1EN2_LOCUS16169</name>
</gene>
<evidence type="ECO:0000256" key="3">
    <source>
        <dbReference type="ARBA" id="ARBA00022737"/>
    </source>
</evidence>
<feature type="transmembrane region" description="Helical" evidence="7">
    <location>
        <begin position="647"/>
        <end position="669"/>
    </location>
</feature>
<dbReference type="PANTHER" id="PTHR24186">
    <property type="entry name" value="PROTEIN PHOSPHATASE 1 REGULATORY SUBUNIT"/>
    <property type="match status" value="1"/>
</dbReference>
<evidence type="ECO:0000256" key="5">
    <source>
        <dbReference type="ARBA" id="ARBA00023043"/>
    </source>
</evidence>
<protein>
    <recommendedName>
        <fullName evidence="8">PGG domain-containing protein</fullName>
    </recommendedName>
</protein>
<dbReference type="InterPro" id="IPR036770">
    <property type="entry name" value="Ankyrin_rpt-contain_sf"/>
</dbReference>
<evidence type="ECO:0000256" key="6">
    <source>
        <dbReference type="ARBA" id="ARBA00023136"/>
    </source>
</evidence>
<sequence length="706" mass="78036">MAAAFHGHRGGWLGYVIGDGSTGFVVASPQSEWCAALKRRDCQTLLRLLQRKHNLWREIDSNGRTVLHVAVMQGCSRLVNEVLRSVNNPPNTTSSLDMLLNAKDTSLCGADVFAIADIVGNTVVRDLIIDGLPAIIQPAEFPEADVNLSNRIQYILNSLHNESTALAEAFEDDVDYNFVQRQQGLLYLHVACKHAHLVGFLQRLIRHTKDGGNRLLQALFELKDAQGRTLLHVAVEEDGLGDNLRDIDMANIVTRAIGILDEEPACDDVTSQICLNARDLAGRTPLHRAVANKRAARNVIKALLHHPMTDVNALWRRDNDESTGNVTALHLAVLHNNVDAARSLLASPRTEGDVICKLFIKASGIPFKKVGEPKLSRRSWTALELATIMGQVHMVDEMLKVRPTLNVGRCFHLAAARGDPQCLQSLMNRAQGDYLNTFKDDFAPLHFAVNATHPNYEEEDKINHFLSFQNYVNVHGLERTGMEKSKTGKMEKEGSETHGYGGKKACINLLLQAGVDIWQLDKNGNRADPGFDAPHEARLWWYDKIAKEKYRAKAKINAAGTATAVVAALIASTSFTGHFSPLTGYDPDMNYHEPITKFLVKFFVFTNCVSFYVAMTSIMFAIAPSFPLAQEGLREELARSRNAVRKAIGALFVSIGSFIISFILSSSAVMPNELKYESLTIVPAVLGGVLCIYGFARVYSQALKFH</sequence>
<dbReference type="EMBL" id="OZ023704">
    <property type="protein sequence ID" value="CAK9873697.1"/>
    <property type="molecule type" value="Genomic_DNA"/>
</dbReference>
<keyword evidence="4 7" id="KW-1133">Transmembrane helix</keyword>
<dbReference type="Pfam" id="PF13962">
    <property type="entry name" value="PGG"/>
    <property type="match status" value="1"/>
</dbReference>
<comment type="subcellular location">
    <subcellularLocation>
        <location evidence="1">Membrane</location>
        <topology evidence="1">Multi-pass membrane protein</topology>
    </subcellularLocation>
</comment>
<dbReference type="InterPro" id="IPR002110">
    <property type="entry name" value="Ankyrin_rpt"/>
</dbReference>
<feature type="transmembrane region" description="Helical" evidence="7">
    <location>
        <begin position="599"/>
        <end position="626"/>
    </location>
</feature>
<evidence type="ECO:0000256" key="2">
    <source>
        <dbReference type="ARBA" id="ARBA00022692"/>
    </source>
</evidence>
<evidence type="ECO:0000313" key="10">
    <source>
        <dbReference type="Proteomes" id="UP001497522"/>
    </source>
</evidence>
<evidence type="ECO:0000256" key="1">
    <source>
        <dbReference type="ARBA" id="ARBA00004141"/>
    </source>
</evidence>
<feature type="domain" description="PGG" evidence="8">
    <location>
        <begin position="555"/>
        <end position="668"/>
    </location>
</feature>